<dbReference type="RefSeq" id="WP_043412041.1">
    <property type="nucleotide sequence ID" value="NZ_JPMI01000367.1"/>
</dbReference>
<organism evidence="2 3">
    <name type="scientific">Archangium violaceum Cb vi76</name>
    <dbReference type="NCBI Taxonomy" id="1406225"/>
    <lineage>
        <taxon>Bacteria</taxon>
        <taxon>Pseudomonadati</taxon>
        <taxon>Myxococcota</taxon>
        <taxon>Myxococcia</taxon>
        <taxon>Myxococcales</taxon>
        <taxon>Cystobacterineae</taxon>
        <taxon>Archangiaceae</taxon>
        <taxon>Archangium</taxon>
    </lineage>
</organism>
<name>A0A084SGK9_9BACT</name>
<evidence type="ECO:0000313" key="2">
    <source>
        <dbReference type="EMBL" id="KFA87594.1"/>
    </source>
</evidence>
<dbReference type="InterPro" id="IPR045892">
    <property type="entry name" value="CrtISO-like"/>
</dbReference>
<dbReference type="AlphaFoldDB" id="A0A084SGK9"/>
<dbReference type="SUPFAM" id="SSF51905">
    <property type="entry name" value="FAD/NAD(P)-binding domain"/>
    <property type="match status" value="1"/>
</dbReference>
<reference evidence="2 3" key="1">
    <citation type="submission" date="2014-07" db="EMBL/GenBank/DDBJ databases">
        <title>Draft Genome Sequence of Gephyronic Acid Producer, Cystobacter violaceus Strain Cb vi76.</title>
        <authorList>
            <person name="Stevens D.C."/>
            <person name="Young J."/>
            <person name="Carmichael R."/>
            <person name="Tan J."/>
            <person name="Taylor R.E."/>
        </authorList>
    </citation>
    <scope>NUCLEOTIDE SEQUENCE [LARGE SCALE GENOMIC DNA]</scope>
    <source>
        <strain evidence="2 3">Cb vi76</strain>
    </source>
</reference>
<comment type="caution">
    <text evidence="2">The sequence shown here is derived from an EMBL/GenBank/DDBJ whole genome shotgun (WGS) entry which is preliminary data.</text>
</comment>
<dbReference type="InterPro" id="IPR002937">
    <property type="entry name" value="Amino_oxidase"/>
</dbReference>
<dbReference type="Pfam" id="PF01593">
    <property type="entry name" value="Amino_oxidase"/>
    <property type="match status" value="1"/>
</dbReference>
<evidence type="ECO:0000259" key="1">
    <source>
        <dbReference type="Pfam" id="PF01593"/>
    </source>
</evidence>
<dbReference type="GO" id="GO:0016116">
    <property type="term" value="P:carotenoid metabolic process"/>
    <property type="evidence" value="ECO:0007669"/>
    <property type="project" value="InterPro"/>
</dbReference>
<accession>A0A084SGK9</accession>
<dbReference type="Proteomes" id="UP000028547">
    <property type="component" value="Unassembled WGS sequence"/>
</dbReference>
<protein>
    <submittedName>
        <fullName evidence="2">FAD-dependent oxidoreductase</fullName>
    </submittedName>
</protein>
<dbReference type="GO" id="GO:0016491">
    <property type="term" value="F:oxidoreductase activity"/>
    <property type="evidence" value="ECO:0007669"/>
    <property type="project" value="InterPro"/>
</dbReference>
<proteinExistence type="predicted"/>
<dbReference type="EMBL" id="JPMI01000367">
    <property type="protein sequence ID" value="KFA87594.1"/>
    <property type="molecule type" value="Genomic_DNA"/>
</dbReference>
<gene>
    <name evidence="2" type="ORF">Q664_47135</name>
</gene>
<evidence type="ECO:0000313" key="3">
    <source>
        <dbReference type="Proteomes" id="UP000028547"/>
    </source>
</evidence>
<dbReference type="InterPro" id="IPR036188">
    <property type="entry name" value="FAD/NAD-bd_sf"/>
</dbReference>
<dbReference type="PANTHER" id="PTHR46313">
    <property type="match status" value="1"/>
</dbReference>
<feature type="domain" description="Amine oxidase" evidence="1">
    <location>
        <begin position="16"/>
        <end position="473"/>
    </location>
</feature>
<dbReference type="PANTHER" id="PTHR46313:SF3">
    <property type="entry name" value="PROLYCOPENE ISOMERASE, CHLOROPLASTIC"/>
    <property type="match status" value="1"/>
</dbReference>
<dbReference type="Gene3D" id="3.90.660.50">
    <property type="match status" value="1"/>
</dbReference>
<dbReference type="Gene3D" id="3.50.50.60">
    <property type="entry name" value="FAD/NAD(P)-binding domain"/>
    <property type="match status" value="2"/>
</dbReference>
<sequence length="495" mass="54171">MTNTWYDTVVVGSGFGGLATALELTRRGARVALCETLNYPGGCASTFRRHGYAFEAGATLFSGLDEEQLFGRWVRQLGLDVAVDWLDPMVELRTPAMRLEVYRDRQRLVDQLCAFPEAPVDALRDFFTLQRQVAQALWPLFDDPSLLPPLDVRALLRHASRALRYTPLVRWMGRPLGAILERLGLLRFTPLRTYLDALCQITVQCAAAEAEAPFALAAMDYYWRGTGHVRGGIGRLASALAGAVTAGGGEVLYANRVKSLEAVPGGWKVSARRGELLARHVVANVLPQGLMRLLGLPPERLPARLRELAGRVADGWGAVMLYLVVRAPGDASPGAHHLELVQNEQAAFVEGNHLFASLSGEADTGRAPPGHRTLTVSTHVPLRALTGRPEEEQARIVSTIQERMRQGLRRLAPEWMENLQHEMTASPRTFERFTQREAGAVGGVPRRAGLYHYRSLGPRPVMNGLWLVGDSVFPGQSTLATALGGVRTAASITRG</sequence>